<sequence length="104" mass="11536">MDKKTLCSDWEFSEPSWTPHANNCGDSLIAFMAMSDTTQFFCGITQAAIADCFGMTDLPEGAMDAYKVYAPRIHAVAVELIKKGDVHGSGYYLITSELARHYFL</sequence>
<reference evidence="1 2" key="1">
    <citation type="submission" date="2016-10" db="EMBL/GenBank/DDBJ databases">
        <authorList>
            <person name="de Groot N.N."/>
        </authorList>
    </citation>
    <scope>NUCLEOTIDE SEQUENCE [LARGE SCALE GENOMIC DNA]</scope>
    <source>
        <strain evidence="1 2">Nm146</strain>
    </source>
</reference>
<gene>
    <name evidence="1" type="ORF">SAMN05421880_11724</name>
</gene>
<proteinExistence type="predicted"/>
<organism evidence="1 2">
    <name type="scientific">Nitrosomonas nitrosa</name>
    <dbReference type="NCBI Taxonomy" id="52442"/>
    <lineage>
        <taxon>Bacteria</taxon>
        <taxon>Pseudomonadati</taxon>
        <taxon>Pseudomonadota</taxon>
        <taxon>Betaproteobacteria</taxon>
        <taxon>Nitrosomonadales</taxon>
        <taxon>Nitrosomonadaceae</taxon>
        <taxon>Nitrosomonas</taxon>
    </lineage>
</organism>
<keyword evidence="2" id="KW-1185">Reference proteome</keyword>
<dbReference type="RefSeq" id="WP_090669445.1">
    <property type="nucleotide sequence ID" value="NZ_FOUF01000017.1"/>
</dbReference>
<evidence type="ECO:0000313" key="1">
    <source>
        <dbReference type="EMBL" id="SFM45912.1"/>
    </source>
</evidence>
<accession>A0A1I4R0R5</accession>
<dbReference type="InterPro" id="IPR036692">
    <property type="entry name" value="Shew3726-like_sf"/>
</dbReference>
<name>A0A1I4R0R5_9PROT</name>
<dbReference type="AlphaFoldDB" id="A0A1I4R0R5"/>
<dbReference type="EMBL" id="FOUF01000017">
    <property type="protein sequence ID" value="SFM45912.1"/>
    <property type="molecule type" value="Genomic_DNA"/>
</dbReference>
<dbReference type="SUPFAM" id="SSF160272">
    <property type="entry name" value="Shew3726-like"/>
    <property type="match status" value="1"/>
</dbReference>
<evidence type="ECO:0008006" key="3">
    <source>
        <dbReference type="Google" id="ProtNLM"/>
    </source>
</evidence>
<dbReference type="Proteomes" id="UP000199561">
    <property type="component" value="Unassembled WGS sequence"/>
</dbReference>
<protein>
    <recommendedName>
        <fullName evidence="3">DUF1488 domain-containing protein</fullName>
    </recommendedName>
</protein>
<evidence type="ECO:0000313" key="2">
    <source>
        <dbReference type="Proteomes" id="UP000199561"/>
    </source>
</evidence>